<protein>
    <submittedName>
        <fullName evidence="1">Uncharacterized protein</fullName>
    </submittedName>
</protein>
<comment type="caution">
    <text evidence="1">The sequence shown here is derived from an EMBL/GenBank/DDBJ whole genome shotgun (WGS) entry which is preliminary data.</text>
</comment>
<organism evidence="1 2">
    <name type="scientific">Paraburkholderia translucens</name>
    <dbReference type="NCBI Taxonomy" id="2886945"/>
    <lineage>
        <taxon>Bacteria</taxon>
        <taxon>Pseudomonadati</taxon>
        <taxon>Pseudomonadota</taxon>
        <taxon>Betaproteobacteria</taxon>
        <taxon>Burkholderiales</taxon>
        <taxon>Burkholderiaceae</taxon>
        <taxon>Paraburkholderia</taxon>
    </lineage>
</organism>
<gene>
    <name evidence="1" type="ORF">LJ655_05905</name>
</gene>
<dbReference type="RefSeq" id="WP_230560333.1">
    <property type="nucleotide sequence ID" value="NZ_JAJITC010000003.1"/>
</dbReference>
<reference evidence="1 2" key="1">
    <citation type="submission" date="2021-11" db="EMBL/GenBank/DDBJ databases">
        <authorList>
            <person name="Oh E.-T."/>
            <person name="Kim S.-B."/>
        </authorList>
    </citation>
    <scope>NUCLEOTIDE SEQUENCE [LARGE SCALE GENOMIC DNA]</scope>
    <source>
        <strain evidence="1 2">MMS20-SJTN17</strain>
    </source>
</reference>
<dbReference type="EMBL" id="JAJITC010000003">
    <property type="protein sequence ID" value="MCC8401432.1"/>
    <property type="molecule type" value="Genomic_DNA"/>
</dbReference>
<keyword evidence="2" id="KW-1185">Reference proteome</keyword>
<sequence length="162" mass="17823">MRNRNLDTDGWWVFVALLEEVRRGKLLVIKGPRDSLFPSPCSSTPLRNLARSAQYDPATWQAQLAAARAARASDRDASTLLGDAQPFAYQPDMPDVDAVQVAGSEGTPRNNLAQNKQFKAVVKALGLNKNQARQLHDDISKQGLGYHEMLERGQDMFGGGDD</sequence>
<proteinExistence type="predicted"/>
<evidence type="ECO:0000313" key="1">
    <source>
        <dbReference type="EMBL" id="MCC8401432.1"/>
    </source>
</evidence>
<accession>A0ABS8K9S6</accession>
<evidence type="ECO:0000313" key="2">
    <source>
        <dbReference type="Proteomes" id="UP001430614"/>
    </source>
</evidence>
<name>A0ABS8K9S6_9BURK</name>
<dbReference type="Proteomes" id="UP001430614">
    <property type="component" value="Unassembled WGS sequence"/>
</dbReference>